<sequence length="525" mass="57777">MLAIAMRCQQSYGFIPCTTTVLGNLFLVLTYGFLMYTGAQYLSDGSELLLEILGPGLVGGLLLPILGALPEALIVLVSGLSSSRDTAQSQVLTGMGLLAGSTVFLLTLFWGTCVVVGKCDIAPNGVAVDSVHSKGFSLTGTGVSTDLTTYLARIMAISVVPFIIAGFPNMMKTHHHGQRPAILLALIVSFSLVLSYCSYQVSHPWIQGRRLAYVKHKLLISGILRHAQMQSLGRLCNDDGTPNEDVIRKFFRKIDMDESGMLSRSELHALLVGINFGDVDFDRVNAVNHVMHELDESRKDMVNQEEFVAGMKRWINKAMSSEAAASGDSFKFFRDYHERTWQEYAELVGRPDEEEERMEDPDPDGWLVAKAVGLMLLGTAMAAASADPLVDAVQNISNATRIPPFIVSFVVLPLVTNSIGEPVSSVMCVRNKRMRTASLTFSELYSGVTMKNTLCLGVFLSLIYVRNLAWEFSSEVLIVLLVCVVMGLLTSFRTTFPLWTCLVAYTLYPLSLVVVYVLDHVFHWS</sequence>
<dbReference type="GO" id="GO:0005509">
    <property type="term" value="F:calcium ion binding"/>
    <property type="evidence" value="ECO:0007669"/>
    <property type="project" value="InterPro"/>
</dbReference>
<evidence type="ECO:0000256" key="6">
    <source>
        <dbReference type="ARBA" id="ARBA00022568"/>
    </source>
</evidence>
<evidence type="ECO:0000256" key="15">
    <source>
        <dbReference type="ARBA" id="ARBA00023136"/>
    </source>
</evidence>
<dbReference type="Gene3D" id="1.10.238.10">
    <property type="entry name" value="EF-hand"/>
    <property type="match status" value="1"/>
</dbReference>
<dbReference type="FunFam" id="1.20.1420.30:FF:000019">
    <property type="entry name" value="Sodium/calcium exchanger NCL2"/>
    <property type="match status" value="1"/>
</dbReference>
<keyword evidence="4" id="KW-0050">Antiport</keyword>
<dbReference type="GO" id="GO:0006874">
    <property type="term" value="P:intracellular calcium ion homeostasis"/>
    <property type="evidence" value="ECO:0007669"/>
    <property type="project" value="TreeGrafter"/>
</dbReference>
<evidence type="ECO:0000256" key="10">
    <source>
        <dbReference type="ARBA" id="ARBA00022837"/>
    </source>
</evidence>
<dbReference type="CDD" id="cd00051">
    <property type="entry name" value="EFh"/>
    <property type="match status" value="1"/>
</dbReference>
<comment type="caution">
    <text evidence="19">The sequence shown here is derived from an EMBL/GenBank/DDBJ whole genome shotgun (WGS) entry which is preliminary data.</text>
</comment>
<feature type="transmembrane region" description="Helical" evidence="17">
    <location>
        <begin position="91"/>
        <end position="110"/>
    </location>
</feature>
<keyword evidence="10" id="KW-0106">Calcium</keyword>
<evidence type="ECO:0000256" key="16">
    <source>
        <dbReference type="ARBA" id="ARBA00023201"/>
    </source>
</evidence>
<keyword evidence="12" id="KW-0346">Stress response</keyword>
<keyword evidence="13" id="KW-0915">Sodium</keyword>
<evidence type="ECO:0000256" key="7">
    <source>
        <dbReference type="ARBA" id="ARBA00022692"/>
    </source>
</evidence>
<evidence type="ECO:0000256" key="13">
    <source>
        <dbReference type="ARBA" id="ARBA00023053"/>
    </source>
</evidence>
<evidence type="ECO:0000256" key="11">
    <source>
        <dbReference type="ARBA" id="ARBA00022989"/>
    </source>
</evidence>
<protein>
    <recommendedName>
        <fullName evidence="18">EF-hand domain-containing protein</fullName>
    </recommendedName>
</protein>
<dbReference type="InterPro" id="IPR004713">
    <property type="entry name" value="CaH_exchang"/>
</dbReference>
<keyword evidence="16" id="KW-0739">Sodium transport</keyword>
<feature type="domain" description="EF-hand" evidence="18">
    <location>
        <begin position="242"/>
        <end position="277"/>
    </location>
</feature>
<dbReference type="AlphaFoldDB" id="A0A8T0T3I0"/>
<keyword evidence="14" id="KW-0406">Ion transport</keyword>
<gene>
    <name evidence="19" type="ORF">PVAP13_4NG054100</name>
</gene>
<organism evidence="19 20">
    <name type="scientific">Panicum virgatum</name>
    <name type="common">Blackwell switchgrass</name>
    <dbReference type="NCBI Taxonomy" id="38727"/>
    <lineage>
        <taxon>Eukaryota</taxon>
        <taxon>Viridiplantae</taxon>
        <taxon>Streptophyta</taxon>
        <taxon>Embryophyta</taxon>
        <taxon>Tracheophyta</taxon>
        <taxon>Spermatophyta</taxon>
        <taxon>Magnoliopsida</taxon>
        <taxon>Liliopsida</taxon>
        <taxon>Poales</taxon>
        <taxon>Poaceae</taxon>
        <taxon>PACMAD clade</taxon>
        <taxon>Panicoideae</taxon>
        <taxon>Panicodae</taxon>
        <taxon>Paniceae</taxon>
        <taxon>Panicinae</taxon>
        <taxon>Panicum</taxon>
        <taxon>Panicum sect. Hiantes</taxon>
    </lineage>
</organism>
<feature type="transmembrane region" description="Helical" evidence="17">
    <location>
        <begin position="472"/>
        <end position="490"/>
    </location>
</feature>
<dbReference type="PANTHER" id="PTHR31503:SF52">
    <property type="entry name" value="SODIUM_CALCIUM EXCHANGER NCL1"/>
    <property type="match status" value="1"/>
</dbReference>
<dbReference type="SUPFAM" id="SSF47473">
    <property type="entry name" value="EF-hand"/>
    <property type="match status" value="1"/>
</dbReference>
<evidence type="ECO:0000256" key="5">
    <source>
        <dbReference type="ARBA" id="ARBA00022475"/>
    </source>
</evidence>
<keyword evidence="11 17" id="KW-1133">Transmembrane helix</keyword>
<evidence type="ECO:0000256" key="14">
    <source>
        <dbReference type="ARBA" id="ARBA00023065"/>
    </source>
</evidence>
<evidence type="ECO:0000256" key="1">
    <source>
        <dbReference type="ARBA" id="ARBA00004651"/>
    </source>
</evidence>
<keyword evidence="5" id="KW-1003">Cell membrane</keyword>
<evidence type="ECO:0000313" key="19">
    <source>
        <dbReference type="EMBL" id="KAG2604218.1"/>
    </source>
</evidence>
<name>A0A8T0T3I0_PANVG</name>
<dbReference type="GO" id="GO:0005886">
    <property type="term" value="C:plasma membrane"/>
    <property type="evidence" value="ECO:0007669"/>
    <property type="project" value="UniProtKB-SubCell"/>
</dbReference>
<dbReference type="Proteomes" id="UP000823388">
    <property type="component" value="Chromosome 4N"/>
</dbReference>
<feature type="transmembrane region" description="Helical" evidence="17">
    <location>
        <begin position="181"/>
        <end position="201"/>
    </location>
</feature>
<feature type="transmembrane region" description="Helical" evidence="17">
    <location>
        <begin position="496"/>
        <end position="518"/>
    </location>
</feature>
<keyword evidence="7 17" id="KW-0812">Transmembrane</keyword>
<comment type="similarity">
    <text evidence="2">Belongs to the Ca(2+):cation antiporter (CaCA) (TC 2.A.19) family.</text>
</comment>
<feature type="transmembrane region" description="Helical" evidence="17">
    <location>
        <begin position="56"/>
        <end position="79"/>
    </location>
</feature>
<keyword evidence="6" id="KW-0109">Calcium transport</keyword>
<reference evidence="19" key="1">
    <citation type="submission" date="2020-05" db="EMBL/GenBank/DDBJ databases">
        <title>WGS assembly of Panicum virgatum.</title>
        <authorList>
            <person name="Lovell J.T."/>
            <person name="Jenkins J."/>
            <person name="Shu S."/>
            <person name="Juenger T.E."/>
            <person name="Schmutz J."/>
        </authorList>
    </citation>
    <scope>NUCLEOTIDE SEQUENCE</scope>
    <source>
        <strain evidence="19">AP13</strain>
    </source>
</reference>
<dbReference type="PROSITE" id="PS00018">
    <property type="entry name" value="EF_HAND_1"/>
    <property type="match status" value="1"/>
</dbReference>
<keyword evidence="15 17" id="KW-0472">Membrane</keyword>
<dbReference type="InterPro" id="IPR011992">
    <property type="entry name" value="EF-hand-dom_pair"/>
</dbReference>
<dbReference type="InterPro" id="IPR002048">
    <property type="entry name" value="EF_hand_dom"/>
</dbReference>
<evidence type="ECO:0000256" key="2">
    <source>
        <dbReference type="ARBA" id="ARBA00008170"/>
    </source>
</evidence>
<dbReference type="PANTHER" id="PTHR31503">
    <property type="entry name" value="VACUOLAR CALCIUM ION TRANSPORTER"/>
    <property type="match status" value="1"/>
</dbReference>
<dbReference type="InterPro" id="IPR004837">
    <property type="entry name" value="NaCa_Exmemb"/>
</dbReference>
<dbReference type="InterPro" id="IPR018247">
    <property type="entry name" value="EF_Hand_1_Ca_BS"/>
</dbReference>
<proteinExistence type="inferred from homology"/>
<keyword evidence="20" id="KW-1185">Reference proteome</keyword>
<evidence type="ECO:0000256" key="3">
    <source>
        <dbReference type="ARBA" id="ARBA00022448"/>
    </source>
</evidence>
<dbReference type="Pfam" id="PF13499">
    <property type="entry name" value="EF-hand_7"/>
    <property type="match status" value="1"/>
</dbReference>
<keyword evidence="8" id="KW-0479">Metal-binding</keyword>
<accession>A0A8T0T3I0</accession>
<evidence type="ECO:0000313" key="20">
    <source>
        <dbReference type="Proteomes" id="UP000823388"/>
    </source>
</evidence>
<evidence type="ECO:0000256" key="8">
    <source>
        <dbReference type="ARBA" id="ARBA00022723"/>
    </source>
</evidence>
<feature type="transmembrane region" description="Helical" evidence="17">
    <location>
        <begin position="12"/>
        <end position="36"/>
    </location>
</feature>
<feature type="transmembrane region" description="Helical" evidence="17">
    <location>
        <begin position="150"/>
        <end position="169"/>
    </location>
</feature>
<dbReference type="Pfam" id="PF01699">
    <property type="entry name" value="Na_Ca_ex"/>
    <property type="match status" value="2"/>
</dbReference>
<dbReference type="GO" id="GO:0006814">
    <property type="term" value="P:sodium ion transport"/>
    <property type="evidence" value="ECO:0007669"/>
    <property type="project" value="UniProtKB-KW"/>
</dbReference>
<dbReference type="EMBL" id="CM029044">
    <property type="protein sequence ID" value="KAG2604218.1"/>
    <property type="molecule type" value="Genomic_DNA"/>
</dbReference>
<keyword evidence="3" id="KW-0813">Transport</keyword>
<evidence type="ECO:0000256" key="12">
    <source>
        <dbReference type="ARBA" id="ARBA00023016"/>
    </source>
</evidence>
<evidence type="ECO:0000256" key="4">
    <source>
        <dbReference type="ARBA" id="ARBA00022449"/>
    </source>
</evidence>
<dbReference type="SMART" id="SM00054">
    <property type="entry name" value="EFh"/>
    <property type="match status" value="2"/>
</dbReference>
<evidence type="ECO:0000259" key="18">
    <source>
        <dbReference type="PROSITE" id="PS50222"/>
    </source>
</evidence>
<dbReference type="PROSITE" id="PS50222">
    <property type="entry name" value="EF_HAND_2"/>
    <property type="match status" value="1"/>
</dbReference>
<comment type="subcellular location">
    <subcellularLocation>
        <location evidence="1">Cell membrane</location>
        <topology evidence="1">Multi-pass membrane protein</topology>
    </subcellularLocation>
</comment>
<dbReference type="GO" id="GO:0015369">
    <property type="term" value="F:calcium:proton antiporter activity"/>
    <property type="evidence" value="ECO:0007669"/>
    <property type="project" value="TreeGrafter"/>
</dbReference>
<evidence type="ECO:0000256" key="9">
    <source>
        <dbReference type="ARBA" id="ARBA00022737"/>
    </source>
</evidence>
<keyword evidence="9" id="KW-0677">Repeat</keyword>
<evidence type="ECO:0000256" key="17">
    <source>
        <dbReference type="SAM" id="Phobius"/>
    </source>
</evidence>